<organism evidence="1 2">
    <name type="scientific">Methanofervidicoccus abyssi</name>
    <dbReference type="NCBI Taxonomy" id="2082189"/>
    <lineage>
        <taxon>Archaea</taxon>
        <taxon>Methanobacteriati</taxon>
        <taxon>Methanobacteriota</taxon>
        <taxon>Methanomada group</taxon>
        <taxon>Methanococci</taxon>
        <taxon>Methanococcales</taxon>
        <taxon>Methanofervidicoccus</taxon>
    </lineage>
</organism>
<dbReference type="AlphaFoldDB" id="A0A401HPK4"/>
<name>A0A401HPK4_9EURY</name>
<gene>
    <name evidence="1" type="ORF">MHHB_P0367</name>
</gene>
<sequence length="83" mass="9921">MRVKYRMRIPGDEVVYRSLKVDDVDEGLVIETSYQKKYNMLELYVETDSIGSLKNVLNDYFKNYEMSLKILKLVRERYKGDSQ</sequence>
<reference evidence="1 2" key="1">
    <citation type="journal article" date="2019" name="Int. J. Syst. Evol. Microbiol.">
        <title>Methanofervidicoccus abyssi gen. nov., sp. nov., a hydrogenotrophic methanogen, isolated from a hydrothermal vent chimney in the Mid-Cayman Spreading Center, the Caribbean Sea.</title>
        <authorList>
            <person name="Sakai S."/>
            <person name="Takaki Y."/>
            <person name="Miyazaki M."/>
            <person name="Ogawara M."/>
            <person name="Yanagawa K."/>
            <person name="Miyazaki J."/>
            <person name="Takai K."/>
        </authorList>
    </citation>
    <scope>NUCLEOTIDE SEQUENCE [LARGE SCALE GENOMIC DNA]</scope>
    <source>
        <strain evidence="1 2">HHB</strain>
    </source>
</reference>
<accession>A0A401HPK4</accession>
<comment type="caution">
    <text evidence="1">The sequence shown here is derived from an EMBL/GenBank/DDBJ whole genome shotgun (WGS) entry which is preliminary data.</text>
</comment>
<evidence type="ECO:0000313" key="1">
    <source>
        <dbReference type="EMBL" id="GBF36142.1"/>
    </source>
</evidence>
<keyword evidence="2" id="KW-1185">Reference proteome</keyword>
<evidence type="ECO:0000313" key="2">
    <source>
        <dbReference type="Proteomes" id="UP000290527"/>
    </source>
</evidence>
<protein>
    <recommendedName>
        <fullName evidence="3">KEOPS complex subunit Pcc1</fullName>
    </recommendedName>
</protein>
<dbReference type="Proteomes" id="UP000290527">
    <property type="component" value="Unassembled WGS sequence"/>
</dbReference>
<dbReference type="NCBIfam" id="NF011470">
    <property type="entry name" value="PRK14887.1"/>
    <property type="match status" value="1"/>
</dbReference>
<evidence type="ECO:0008006" key="3">
    <source>
        <dbReference type="Google" id="ProtNLM"/>
    </source>
</evidence>
<proteinExistence type="predicted"/>
<dbReference type="EMBL" id="BFAX01000002">
    <property type="protein sequence ID" value="GBF36142.1"/>
    <property type="molecule type" value="Genomic_DNA"/>
</dbReference>
<dbReference type="RefSeq" id="WP_229701899.1">
    <property type="nucleotide sequence ID" value="NZ_BFAX01000002.1"/>
</dbReference>